<feature type="compositionally biased region" description="Polar residues" evidence="6">
    <location>
        <begin position="493"/>
        <end position="505"/>
    </location>
</feature>
<sequence>MDFEHSPLHNQLCNYLRKKLYKTKIVLEYHKTASIERAANSQEGAFRELELVVRRADDLLLKCMCKQSSWLDAAVTLPNIKEEVLDIVLDLSFWKRMLATAHSDKGGLARLQYTAKALEKDEHLREKLLKADSPLQNAADDDMYHLLIKLLKVKGKHASGREGSTASIHEREYILSIYLLSRIKDDDRIATEVESQLKDIKWGKPLGSGAYGQVSQVEWFQRPCAVKRIQETDPKEATMARGCNHPNIVQFFWVFQDERSTYIIMERMHEDLSEHINRRLVESNGGRPFQLHVAIDIMLQIAKAMRYLHNKKPDKIVHRDLKTSNILVRPLTDRSQGYVHVKLADFGISKIYNMTVTSSPMTLKKGTTVYAAPEIFNYQSKYGSDSSNLPPKIDVWSFSMVCSEILTGDAPYHGHQKTNLHAKIEEKDDFRPPLPSDIPEDLRYCITRCWECDPRKRPTFTEICKMLKTAKAQSLGIIHFTSSKRLASINQTTVNNPTSSEPQAASSGGDSSVGTTGGLKENRAIDQITSLLERWSLKLSGPLSDTEMVDAVEAPNSSPTSEPQAKWVDLPKAGLTVAASATIPRLLPQHYHLCGEQGHQFREPHYLPSLMDQGMLGQFPESSMPHSPEPAPAVSSQNEAKATRNQLVDLDLFPEMGVGLQQSRMVTTATVQLTTPTKGTTGVTKEGVQYPAPVPIALPPHSGTQHSTGTGLWQQMTWPPSGGLATSGRTNLSSEMQLQGAGSAGASNVEKKAGLENGPKEGHQLRELHYLRSLTDEWMSGQFPQSSATPTAEPTPAVSSQYEAKATSNQLIDLDFLTEMGVGLPQSRMAATVAFQRTSPMKGTTGVNQEGIWYPAAGSVALPTHSGTQHSTGTDTWAMTWPVSEGLGTSGRTNLSSEVQPRGSGSAHASNVEKKGGQENWLFDFTQHTHMGQMTRSPSGGIPTSGRTNLSSEVQPSRANSAGASDVEKKGGLEMVTTETVQLTIPPKGTTGVTQEGVWYPAPVPVALPPHRILAALPPHSGMQHSSEIDPWQMTWPPYGRLPTFGTTNLSLEVQPSRASSPGASDVEKKEGLDNEPQRGRVCGEEGHHFRGPHNIPSLMDDDHMRDHFPESPIPPTPALPPHSGTQHSTGTGLRRQMTWPPSGRSATSGRTNLSSETQLQRAGSAGDFTQHTHMGQMTRSPYGGLPTSGRTNLLSEVQPQPPRADFAIGSNVEKKGGLVDDGQRQLQNPSRYNPPLHSGLSGADSNLVDAMGQNTTPNPTFKPPQAQIALQQDKPMPQYAEPMAKEEERKKSTVFEKELNQLQHDSKESEKRNKRKKADSLS</sequence>
<dbReference type="Gene3D" id="3.30.200.20">
    <property type="entry name" value="Phosphorylase Kinase, domain 1"/>
    <property type="match status" value="1"/>
</dbReference>
<keyword evidence="1" id="KW-0808">Transferase</keyword>
<organism evidence="8 9">
    <name type="scientific">Sphagnum jensenii</name>
    <dbReference type="NCBI Taxonomy" id="128206"/>
    <lineage>
        <taxon>Eukaryota</taxon>
        <taxon>Viridiplantae</taxon>
        <taxon>Streptophyta</taxon>
        <taxon>Embryophyta</taxon>
        <taxon>Bryophyta</taxon>
        <taxon>Sphagnophytina</taxon>
        <taxon>Sphagnopsida</taxon>
        <taxon>Sphagnales</taxon>
        <taxon>Sphagnaceae</taxon>
        <taxon>Sphagnum</taxon>
    </lineage>
</organism>
<evidence type="ECO:0000256" key="1">
    <source>
        <dbReference type="ARBA" id="ARBA00022679"/>
    </source>
</evidence>
<dbReference type="EMBL" id="OZ020099">
    <property type="protein sequence ID" value="CAK9271910.1"/>
    <property type="molecule type" value="Genomic_DNA"/>
</dbReference>
<feature type="compositionally biased region" description="Pro residues" evidence="6">
    <location>
        <begin position="1112"/>
        <end position="1121"/>
    </location>
</feature>
<keyword evidence="3" id="KW-0418">Kinase</keyword>
<feature type="compositionally biased region" description="Polar residues" evidence="6">
    <location>
        <begin position="1054"/>
        <end position="1063"/>
    </location>
</feature>
<accession>A0ABP0WYG8</accession>
<evidence type="ECO:0000256" key="5">
    <source>
        <dbReference type="PROSITE-ProRule" id="PRU10141"/>
    </source>
</evidence>
<dbReference type="PANTHER" id="PTHR44329:SF260">
    <property type="entry name" value="PROTEIN KINASE DOMAIN-CONTAINING PROTEIN"/>
    <property type="match status" value="1"/>
</dbReference>
<dbReference type="InterPro" id="IPR017441">
    <property type="entry name" value="Protein_kinase_ATP_BS"/>
</dbReference>
<feature type="compositionally biased region" description="Polar residues" evidence="6">
    <location>
        <begin position="890"/>
        <end position="899"/>
    </location>
</feature>
<evidence type="ECO:0000256" key="6">
    <source>
        <dbReference type="SAM" id="MobiDB-lite"/>
    </source>
</evidence>
<protein>
    <recommendedName>
        <fullName evidence="7">Protein kinase domain-containing protein</fullName>
    </recommendedName>
</protein>
<evidence type="ECO:0000256" key="3">
    <source>
        <dbReference type="ARBA" id="ARBA00022777"/>
    </source>
</evidence>
<feature type="region of interest" description="Disordered" evidence="6">
    <location>
        <begin position="1054"/>
        <end position="1323"/>
    </location>
</feature>
<feature type="compositionally biased region" description="Polar residues" evidence="6">
    <location>
        <begin position="1145"/>
        <end position="1180"/>
    </location>
</feature>
<feature type="region of interest" description="Disordered" evidence="6">
    <location>
        <begin position="493"/>
        <end position="520"/>
    </location>
</feature>
<feature type="domain" description="Protein kinase" evidence="7">
    <location>
        <begin position="200"/>
        <end position="475"/>
    </location>
</feature>
<feature type="compositionally biased region" description="Basic and acidic residues" evidence="6">
    <location>
        <begin position="1101"/>
        <end position="1110"/>
    </location>
</feature>
<feature type="region of interest" description="Disordered" evidence="6">
    <location>
        <begin position="886"/>
        <end position="916"/>
    </location>
</feature>
<feature type="compositionally biased region" description="Basic and acidic residues" evidence="6">
    <location>
        <begin position="1284"/>
        <end position="1312"/>
    </location>
</feature>
<feature type="region of interest" description="Disordered" evidence="6">
    <location>
        <begin position="737"/>
        <end position="761"/>
    </location>
</feature>
<feature type="compositionally biased region" description="Basic residues" evidence="6">
    <location>
        <begin position="1313"/>
        <end position="1323"/>
    </location>
</feature>
<feature type="compositionally biased region" description="Polar residues" evidence="6">
    <location>
        <begin position="945"/>
        <end position="963"/>
    </location>
</feature>
<dbReference type="InterPro" id="IPR000719">
    <property type="entry name" value="Prot_kinase_dom"/>
</dbReference>
<reference evidence="8" key="1">
    <citation type="submission" date="2024-02" db="EMBL/GenBank/DDBJ databases">
        <authorList>
            <consortium name="ELIXIR-Norway"/>
            <consortium name="Elixir Norway"/>
        </authorList>
    </citation>
    <scope>NUCLEOTIDE SEQUENCE</scope>
</reference>
<dbReference type="Pfam" id="PF00069">
    <property type="entry name" value="Pkinase"/>
    <property type="match status" value="1"/>
</dbReference>
<dbReference type="Proteomes" id="UP001497444">
    <property type="component" value="Chromosome 4"/>
</dbReference>
<dbReference type="SUPFAM" id="SSF56112">
    <property type="entry name" value="Protein kinase-like (PK-like)"/>
    <property type="match status" value="1"/>
</dbReference>
<evidence type="ECO:0000256" key="4">
    <source>
        <dbReference type="ARBA" id="ARBA00022840"/>
    </source>
</evidence>
<feature type="compositionally biased region" description="Polar residues" evidence="6">
    <location>
        <begin position="1189"/>
        <end position="1199"/>
    </location>
</feature>
<dbReference type="InterPro" id="IPR051681">
    <property type="entry name" value="Ser/Thr_Kinases-Pseudokinases"/>
</dbReference>
<dbReference type="InterPro" id="IPR011009">
    <property type="entry name" value="Kinase-like_dom_sf"/>
</dbReference>
<proteinExistence type="predicted"/>
<dbReference type="PROSITE" id="PS00108">
    <property type="entry name" value="PROTEIN_KINASE_ST"/>
    <property type="match status" value="1"/>
</dbReference>
<keyword evidence="4 5" id="KW-0067">ATP-binding</keyword>
<feature type="compositionally biased region" description="Basic and acidic residues" evidence="6">
    <location>
        <begin position="749"/>
        <end position="761"/>
    </location>
</feature>
<dbReference type="PANTHER" id="PTHR44329">
    <property type="entry name" value="SERINE/THREONINE-PROTEIN KINASE TNNI3K-RELATED"/>
    <property type="match status" value="1"/>
</dbReference>
<evidence type="ECO:0000313" key="8">
    <source>
        <dbReference type="EMBL" id="CAK9271910.1"/>
    </source>
</evidence>
<dbReference type="PROSITE" id="PS00107">
    <property type="entry name" value="PROTEIN_KINASE_ATP"/>
    <property type="match status" value="1"/>
</dbReference>
<feature type="compositionally biased region" description="Basic and acidic residues" evidence="6">
    <location>
        <begin position="1213"/>
        <end position="1224"/>
    </location>
</feature>
<dbReference type="InterPro" id="IPR008271">
    <property type="entry name" value="Ser/Thr_kinase_AS"/>
</dbReference>
<feature type="region of interest" description="Disordered" evidence="6">
    <location>
        <begin position="618"/>
        <end position="641"/>
    </location>
</feature>
<dbReference type="PROSITE" id="PS50011">
    <property type="entry name" value="PROTEIN_KINASE_DOM"/>
    <property type="match status" value="1"/>
</dbReference>
<keyword evidence="9" id="KW-1185">Reference proteome</keyword>
<dbReference type="SMART" id="SM00220">
    <property type="entry name" value="S_TKc"/>
    <property type="match status" value="1"/>
</dbReference>
<feature type="compositionally biased region" description="Basic and acidic residues" evidence="6">
    <location>
        <begin position="1066"/>
        <end position="1089"/>
    </location>
</feature>
<name>A0ABP0WYG8_9BRYO</name>
<evidence type="ECO:0000259" key="7">
    <source>
        <dbReference type="PROSITE" id="PS50011"/>
    </source>
</evidence>
<keyword evidence="2 5" id="KW-0547">Nucleotide-binding</keyword>
<feature type="region of interest" description="Disordered" evidence="6">
    <location>
        <begin position="931"/>
        <end position="973"/>
    </location>
</feature>
<feature type="binding site" evidence="5">
    <location>
        <position position="227"/>
    </location>
    <ligand>
        <name>ATP</name>
        <dbReference type="ChEBI" id="CHEBI:30616"/>
    </ligand>
</feature>
<evidence type="ECO:0000313" key="9">
    <source>
        <dbReference type="Proteomes" id="UP001497444"/>
    </source>
</evidence>
<evidence type="ECO:0000256" key="2">
    <source>
        <dbReference type="ARBA" id="ARBA00022741"/>
    </source>
</evidence>
<gene>
    <name evidence="8" type="ORF">CSSPJE1EN1_LOCUS17388</name>
</gene>
<dbReference type="Gene3D" id="1.10.510.10">
    <property type="entry name" value="Transferase(Phosphotransferase) domain 1"/>
    <property type="match status" value="1"/>
</dbReference>